<geneLocation type="plasmid" evidence="2 3">
    <name>unnamed1</name>
</geneLocation>
<dbReference type="PANTHER" id="PTHR33164">
    <property type="entry name" value="TRANSCRIPTIONAL REGULATOR, MARR FAMILY"/>
    <property type="match status" value="1"/>
</dbReference>
<reference evidence="2 3" key="2">
    <citation type="journal article" date="2023" name="MicrobiologyOpen">
        <title>Genomics of the tumorigenes clade of the family Rhizobiaceae and description of Rhizobium rhododendri sp. nov.</title>
        <authorList>
            <person name="Kuzmanovic N."/>
            <person name="diCenzo G.C."/>
            <person name="Bunk B."/>
            <person name="Sproeer C."/>
            <person name="Fruehling A."/>
            <person name="Neumann-Schaal M."/>
            <person name="Overmann J."/>
            <person name="Smalla K."/>
        </authorList>
    </citation>
    <scope>NUCLEOTIDE SEQUENCE [LARGE SCALE GENOMIC DNA]</scope>
    <source>
        <strain evidence="3">rho-6.2</strain>
        <plasmid evidence="2 3">unnamed1</plasmid>
    </source>
</reference>
<dbReference type="EMBL" id="CP117268">
    <property type="protein sequence ID" value="WFS25906.1"/>
    <property type="molecule type" value="Genomic_DNA"/>
</dbReference>
<proteinExistence type="predicted"/>
<dbReference type="InterPro" id="IPR039422">
    <property type="entry name" value="MarR/SlyA-like"/>
</dbReference>
<protein>
    <submittedName>
        <fullName evidence="2">MarR family winged helix-turn-helix transcriptional regulator</fullName>
    </submittedName>
</protein>
<feature type="domain" description="HTH marR-type" evidence="1">
    <location>
        <begin position="34"/>
        <end position="166"/>
    </location>
</feature>
<dbReference type="Pfam" id="PF12802">
    <property type="entry name" value="MarR_2"/>
    <property type="match status" value="1"/>
</dbReference>
<organism evidence="2 3">
    <name type="scientific">Rhizobium rhododendri</name>
    <dbReference type="NCBI Taxonomy" id="2506430"/>
    <lineage>
        <taxon>Bacteria</taxon>
        <taxon>Pseudomonadati</taxon>
        <taxon>Pseudomonadota</taxon>
        <taxon>Alphaproteobacteria</taxon>
        <taxon>Hyphomicrobiales</taxon>
        <taxon>Rhizobiaceae</taxon>
        <taxon>Rhizobium/Agrobacterium group</taxon>
        <taxon>Rhizobium</taxon>
    </lineage>
</organism>
<dbReference type="Gene3D" id="1.10.10.10">
    <property type="entry name" value="Winged helix-like DNA-binding domain superfamily/Winged helix DNA-binding domain"/>
    <property type="match status" value="1"/>
</dbReference>
<evidence type="ECO:0000259" key="1">
    <source>
        <dbReference type="PROSITE" id="PS50995"/>
    </source>
</evidence>
<sequence length="168" mass="18368">MASVRNDKTSANAPQPHSPQEIAALYDASGYDLDTHPAHMIRRAHQRATTCFQNAMTGYDLTPTQHAALATLLKHGELSQNHLGRITAMDRSTISIVVRKLMESGLVQSSPSSTDQRLSVLSLTPVGIEYTLPLLKLSIDSVEQFLAPLSSRERSTFVKLLGKLTDAE</sequence>
<dbReference type="SUPFAM" id="SSF46785">
    <property type="entry name" value="Winged helix' DNA-binding domain"/>
    <property type="match status" value="1"/>
</dbReference>
<dbReference type="PRINTS" id="PR00598">
    <property type="entry name" value="HTHMARR"/>
</dbReference>
<dbReference type="Proteomes" id="UP000318939">
    <property type="component" value="Plasmid unnamed1"/>
</dbReference>
<accession>A0ABY8IQA8</accession>
<dbReference type="SMART" id="SM00347">
    <property type="entry name" value="HTH_MARR"/>
    <property type="match status" value="1"/>
</dbReference>
<evidence type="ECO:0000313" key="3">
    <source>
        <dbReference type="Proteomes" id="UP000318939"/>
    </source>
</evidence>
<reference evidence="2 3" key="1">
    <citation type="journal article" date="2019" name="Phytopathology">
        <title>A Novel Group of Rhizobium tumorigenes-Like Agrobacteria Associated with Crown Gall Disease of Rhododendron and Blueberry.</title>
        <authorList>
            <person name="Kuzmanovic N."/>
            <person name="Behrens P."/>
            <person name="Idczak E."/>
            <person name="Wagner S."/>
            <person name="Gotz M."/>
            <person name="Sproer C."/>
            <person name="Bunk B."/>
            <person name="Overmann J."/>
            <person name="Smalla K."/>
        </authorList>
    </citation>
    <scope>NUCLEOTIDE SEQUENCE [LARGE SCALE GENOMIC DNA]</scope>
    <source>
        <strain evidence="3">rho-6.2</strain>
    </source>
</reference>
<keyword evidence="3" id="KW-1185">Reference proteome</keyword>
<dbReference type="RefSeq" id="WP_142831132.1">
    <property type="nucleotide sequence ID" value="NZ_CP117268.1"/>
</dbReference>
<name>A0ABY8IQA8_9HYPH</name>
<evidence type="ECO:0000313" key="2">
    <source>
        <dbReference type="EMBL" id="WFS25906.1"/>
    </source>
</evidence>
<keyword evidence="2" id="KW-0614">Plasmid</keyword>
<dbReference type="PANTHER" id="PTHR33164:SF95">
    <property type="entry name" value="TRANSCRIPTIONAL REGULATOR"/>
    <property type="match status" value="1"/>
</dbReference>
<dbReference type="InterPro" id="IPR036390">
    <property type="entry name" value="WH_DNA-bd_sf"/>
</dbReference>
<dbReference type="PROSITE" id="PS50995">
    <property type="entry name" value="HTH_MARR_2"/>
    <property type="match status" value="1"/>
</dbReference>
<gene>
    <name evidence="2" type="ORF">PR018_20525</name>
</gene>
<dbReference type="InterPro" id="IPR000835">
    <property type="entry name" value="HTH_MarR-typ"/>
</dbReference>
<dbReference type="InterPro" id="IPR036388">
    <property type="entry name" value="WH-like_DNA-bd_sf"/>
</dbReference>